<dbReference type="GO" id="GO:0008237">
    <property type="term" value="F:metallopeptidase activity"/>
    <property type="evidence" value="ECO:0007669"/>
    <property type="project" value="UniProtKB-KW"/>
</dbReference>
<evidence type="ECO:0000256" key="10">
    <source>
        <dbReference type="PIRNR" id="PIRNR026671"/>
    </source>
</evidence>
<comment type="function">
    <text evidence="9 10">Catalyzes hydrolysis of the D-alanyl-D-alanine dipeptide.</text>
</comment>
<dbReference type="InterPro" id="IPR009045">
    <property type="entry name" value="Zn_M74/Hedgehog-like"/>
</dbReference>
<reference evidence="12" key="1">
    <citation type="submission" date="2016-10" db="EMBL/GenBank/DDBJ databases">
        <authorList>
            <person name="Varghese N."/>
            <person name="Submissions S."/>
        </authorList>
    </citation>
    <scope>NUCLEOTIDE SEQUENCE [LARGE SCALE GENOMIC DNA]</scope>
    <source>
        <strain evidence="12">DSM 17038</strain>
    </source>
</reference>
<sequence length="243" mass="28151">MFMKPSKRILAFIVLLVITGFFIADYTKAPEKKRLQPVEASIPDRFVYLDEIIPDAEYDIRYAGDNNFVGRPIDGYLAPKAIATDQVAMALRNVQEELKQQGLGIKVYDAYRPQRAVDDLVQWARDANDTKMKAEYYPNIDKSELFNQGYLAYKSGHSRGSTVDVSIVNLKTKNEIDMGGQFDLLDPISQHDSPLITEEQRQNRNFLRSVMEKHGFIAYYKEWWHYTINNEPYPGEYFDFPIL</sequence>
<dbReference type="GO" id="GO:0008270">
    <property type="term" value="F:zinc ion binding"/>
    <property type="evidence" value="ECO:0007669"/>
    <property type="project" value="UniProtKB-UniRule"/>
</dbReference>
<keyword evidence="2 9" id="KW-0645">Protease</keyword>
<evidence type="ECO:0000256" key="5">
    <source>
        <dbReference type="ARBA" id="ARBA00022833"/>
    </source>
</evidence>
<evidence type="ECO:0000256" key="9">
    <source>
        <dbReference type="HAMAP-Rule" id="MF_01924"/>
    </source>
</evidence>
<evidence type="ECO:0000256" key="8">
    <source>
        <dbReference type="ARBA" id="ARBA00023316"/>
    </source>
</evidence>
<dbReference type="Gene3D" id="3.30.1380.10">
    <property type="match status" value="1"/>
</dbReference>
<comment type="similarity">
    <text evidence="9 10">Belongs to the peptidase M15D family.</text>
</comment>
<feature type="binding site" evidence="9">
    <location>
        <position position="225"/>
    </location>
    <ligand>
        <name>Zn(2+)</name>
        <dbReference type="ChEBI" id="CHEBI:29105"/>
        <note>catalytic</note>
    </ligand>
</feature>
<evidence type="ECO:0000256" key="7">
    <source>
        <dbReference type="ARBA" id="ARBA00023049"/>
    </source>
</evidence>
<name>A0A1I2RGH1_9FIRM</name>
<dbReference type="EC" id="3.4.13.22" evidence="9 10"/>
<dbReference type="OrthoDB" id="9801430at2"/>
<keyword evidence="5 9" id="KW-0862">Zinc</keyword>
<comment type="catalytic activity">
    <reaction evidence="1 9 10">
        <text>D-alanyl-D-alanine + H2O = 2 D-alanine</text>
        <dbReference type="Rhea" id="RHEA:20661"/>
        <dbReference type="ChEBI" id="CHEBI:15377"/>
        <dbReference type="ChEBI" id="CHEBI:57416"/>
        <dbReference type="ChEBI" id="CHEBI:57822"/>
        <dbReference type="EC" id="3.4.13.22"/>
    </reaction>
</comment>
<keyword evidence="12" id="KW-1185">Reference proteome</keyword>
<gene>
    <name evidence="11" type="ORF">SAMN05660649_01515</name>
</gene>
<dbReference type="GO" id="GO:0006508">
    <property type="term" value="P:proteolysis"/>
    <property type="evidence" value="ECO:0007669"/>
    <property type="project" value="UniProtKB-KW"/>
</dbReference>
<proteinExistence type="inferred from homology"/>
<evidence type="ECO:0000313" key="11">
    <source>
        <dbReference type="EMBL" id="SFG38609.1"/>
    </source>
</evidence>
<keyword evidence="7 9" id="KW-0482">Metalloprotease</keyword>
<dbReference type="STRING" id="341036.SAMN05660649_01515"/>
<evidence type="ECO:0000256" key="4">
    <source>
        <dbReference type="ARBA" id="ARBA00022801"/>
    </source>
</evidence>
<feature type="binding site" evidence="9">
    <location>
        <position position="164"/>
    </location>
    <ligand>
        <name>Zn(2+)</name>
        <dbReference type="ChEBI" id="CHEBI:29105"/>
        <note>catalytic</note>
    </ligand>
</feature>
<evidence type="ECO:0000256" key="6">
    <source>
        <dbReference type="ARBA" id="ARBA00022997"/>
    </source>
</evidence>
<organism evidence="11 12">
    <name type="scientific">Desulfotruncus arcticus DSM 17038</name>
    <dbReference type="NCBI Taxonomy" id="1121424"/>
    <lineage>
        <taxon>Bacteria</taxon>
        <taxon>Bacillati</taxon>
        <taxon>Bacillota</taxon>
        <taxon>Clostridia</taxon>
        <taxon>Eubacteriales</taxon>
        <taxon>Desulfallaceae</taxon>
        <taxon>Desulfotruncus</taxon>
    </lineage>
</organism>
<keyword evidence="6 9" id="KW-0224">Dipeptidase</keyword>
<dbReference type="GO" id="GO:0071555">
    <property type="term" value="P:cell wall organization"/>
    <property type="evidence" value="ECO:0007669"/>
    <property type="project" value="UniProtKB-KW"/>
</dbReference>
<dbReference type="CDD" id="cd14817">
    <property type="entry name" value="D-Ala-D-Ala_dipeptidase_VanX"/>
    <property type="match status" value="1"/>
</dbReference>
<dbReference type="EMBL" id="FOOX01000004">
    <property type="protein sequence ID" value="SFG38609.1"/>
    <property type="molecule type" value="Genomic_DNA"/>
</dbReference>
<dbReference type="PANTHER" id="PTHR43126">
    <property type="entry name" value="D-ALANYL-D-ALANINE DIPEPTIDASE"/>
    <property type="match status" value="1"/>
</dbReference>
<dbReference type="AlphaFoldDB" id="A0A1I2RGH1"/>
<keyword evidence="3 9" id="KW-0479">Metal-binding</keyword>
<accession>A0A1I2RGH1</accession>
<dbReference type="PIRSF" id="PIRSF026671">
    <property type="entry name" value="AA_dipeptidase"/>
    <property type="match status" value="1"/>
</dbReference>
<protein>
    <recommendedName>
        <fullName evidence="9 10">D-alanyl-D-alanine dipeptidase</fullName>
        <shortName evidence="9 10">D-Ala-D-Ala dipeptidase</shortName>
        <ecNumber evidence="9 10">3.4.13.22</ecNumber>
    </recommendedName>
</protein>
<dbReference type="HAMAP" id="MF_01924">
    <property type="entry name" value="A_A_dipeptidase"/>
    <property type="match status" value="1"/>
</dbReference>
<dbReference type="Proteomes" id="UP000199337">
    <property type="component" value="Unassembled WGS sequence"/>
</dbReference>
<feature type="binding site" evidence="9">
    <location>
        <position position="157"/>
    </location>
    <ligand>
        <name>Zn(2+)</name>
        <dbReference type="ChEBI" id="CHEBI:29105"/>
        <note>catalytic</note>
    </ligand>
</feature>
<feature type="site" description="Transition state stabilizer" evidence="9">
    <location>
        <position position="112"/>
    </location>
</feature>
<dbReference type="SUPFAM" id="SSF55166">
    <property type="entry name" value="Hedgehog/DD-peptidase"/>
    <property type="match status" value="1"/>
</dbReference>
<evidence type="ECO:0000256" key="2">
    <source>
        <dbReference type="ARBA" id="ARBA00022670"/>
    </source>
</evidence>
<dbReference type="InterPro" id="IPR000755">
    <property type="entry name" value="A_A_dipeptidase"/>
</dbReference>
<comment type="cofactor">
    <cofactor evidence="9">
        <name>Zn(2+)</name>
        <dbReference type="ChEBI" id="CHEBI:29105"/>
    </cofactor>
    <text evidence="9">Binds 1 zinc ion per subunit.</text>
</comment>
<dbReference type="PANTHER" id="PTHR43126:SF1">
    <property type="entry name" value="D-ALANYL-D-ALANINE DIPEPTIDASE"/>
    <property type="match status" value="1"/>
</dbReference>
<dbReference type="Pfam" id="PF01427">
    <property type="entry name" value="Peptidase_M15"/>
    <property type="match status" value="1"/>
</dbReference>
<evidence type="ECO:0000256" key="1">
    <source>
        <dbReference type="ARBA" id="ARBA00001362"/>
    </source>
</evidence>
<feature type="active site" description="Proton donor/acceptor" evidence="9">
    <location>
        <position position="222"/>
    </location>
</feature>
<evidence type="ECO:0000313" key="12">
    <source>
        <dbReference type="Proteomes" id="UP000199337"/>
    </source>
</evidence>
<dbReference type="GO" id="GO:0160237">
    <property type="term" value="F:D-Ala-D-Ala dipeptidase activity"/>
    <property type="evidence" value="ECO:0007669"/>
    <property type="project" value="UniProtKB-EC"/>
</dbReference>
<keyword evidence="4 9" id="KW-0378">Hydrolase</keyword>
<keyword evidence="8 10" id="KW-0961">Cell wall biogenesis/degradation</keyword>
<evidence type="ECO:0000256" key="3">
    <source>
        <dbReference type="ARBA" id="ARBA00022723"/>
    </source>
</evidence>